<proteinExistence type="predicted"/>
<evidence type="ECO:0000313" key="2">
    <source>
        <dbReference type="EMBL" id="WDR03090.1"/>
    </source>
</evidence>
<name>A0ABY7YQC0_9HYPH</name>
<reference evidence="2 3" key="1">
    <citation type="submission" date="2023-02" db="EMBL/GenBank/DDBJ databases">
        <title>Devosia algicola sp. nov., isolated from the phycosphere of marine algae.</title>
        <authorList>
            <person name="Kim J.M."/>
            <person name="Lee J.K."/>
            <person name="Choi B.J."/>
            <person name="Bayburt H."/>
            <person name="Jeon C.O."/>
        </authorList>
    </citation>
    <scope>NUCLEOTIDE SEQUENCE [LARGE SCALE GENOMIC DNA]</scope>
    <source>
        <strain evidence="2 3">G20-9</strain>
    </source>
</reference>
<accession>A0ABY7YQC0</accession>
<dbReference type="Proteomes" id="UP001220530">
    <property type="component" value="Chromosome"/>
</dbReference>
<feature type="domain" description="NrS-1 polymerase-like helicase" evidence="1">
    <location>
        <begin position="4"/>
        <end position="94"/>
    </location>
</feature>
<gene>
    <name evidence="2" type="ORF">PSQ19_02490</name>
</gene>
<organism evidence="2 3">
    <name type="scientific">Devosia algicola</name>
    <dbReference type="NCBI Taxonomy" id="3026418"/>
    <lineage>
        <taxon>Bacteria</taxon>
        <taxon>Pseudomonadati</taxon>
        <taxon>Pseudomonadota</taxon>
        <taxon>Alphaproteobacteria</taxon>
        <taxon>Hyphomicrobiales</taxon>
        <taxon>Devosiaceae</taxon>
        <taxon>Devosia</taxon>
    </lineage>
</organism>
<keyword evidence="3" id="KW-1185">Reference proteome</keyword>
<evidence type="ECO:0000259" key="1">
    <source>
        <dbReference type="Pfam" id="PF19263"/>
    </source>
</evidence>
<protein>
    <submittedName>
        <fullName evidence="2">DUF5906 domain-containing protein</fullName>
    </submittedName>
</protein>
<dbReference type="RefSeq" id="WP_282219492.1">
    <property type="nucleotide sequence ID" value="NZ_CP118246.1"/>
</dbReference>
<evidence type="ECO:0000313" key="3">
    <source>
        <dbReference type="Proteomes" id="UP001220530"/>
    </source>
</evidence>
<dbReference type="EMBL" id="CP118246">
    <property type="protein sequence ID" value="WDR03090.1"/>
    <property type="molecule type" value="Genomic_DNA"/>
</dbReference>
<dbReference type="InterPro" id="IPR045455">
    <property type="entry name" value="NrS-1_pol-like_helicase"/>
</dbReference>
<dbReference type="Pfam" id="PF19263">
    <property type="entry name" value="DUF5906"/>
    <property type="match status" value="1"/>
</dbReference>
<sequence length="266" mass="30002">MERIVGSRNTVRPSNDEVTSRWTAWMEGAQLAIIEELMTLGRREVANRLKPAITDPTIRIEEKNCSIYSIPNCLNFLCFTNHDDALPIEHGDRRWLVVFSPAVKRDEGYYQHLFGYLVEGGAAHVKHWLLQRRVSLNPHGVAPATAGKEAMRRLGMGDAESYLLDLFEAGEQPFDFDLVRVDDLVDAVPSALRGRSNLRARVSKVLKGELGAVEHTRYTKGDGKRPAFHLWSVRNHEHWQDAGAAGRIDAFMAFRTLDGLDLSPTR</sequence>